<evidence type="ECO:0000313" key="2">
    <source>
        <dbReference type="Proteomes" id="UP001500620"/>
    </source>
</evidence>
<name>A0ABP8DIC5_9ACTN</name>
<accession>A0ABP8DIC5</accession>
<comment type="caution">
    <text evidence="1">The sequence shown here is derived from an EMBL/GenBank/DDBJ whole genome shotgun (WGS) entry which is preliminary data.</text>
</comment>
<dbReference type="Proteomes" id="UP001500620">
    <property type="component" value="Unassembled WGS sequence"/>
</dbReference>
<dbReference type="RefSeq" id="WP_345133497.1">
    <property type="nucleotide sequence ID" value="NZ_BAABAT010000024.1"/>
</dbReference>
<protein>
    <submittedName>
        <fullName evidence="1">Uncharacterized protein</fullName>
    </submittedName>
</protein>
<keyword evidence="2" id="KW-1185">Reference proteome</keyword>
<sequence>MPERHDSGPATHTVAVSGAGSIRYSLEHDFTVGMTRFTVDSARVRGVFVIVPYLGESLVAWRGPAPLRLDTGTVAIICGDGAPHEQLMYPPHGTYEHRPYRPAVNGNLLTGVYRVAITAARHGADAPITAAELSVTVCADGVPGTKRVNRTAANRAVRVMAALVRVWADQPAEDLARLRRVAAHRRALGWLDHLNDAVADLRTAQAAVSHALDLLVNEHRTCVGLLQQLLQPEPGADQLKPGADTDATD</sequence>
<proteinExistence type="predicted"/>
<dbReference type="EMBL" id="BAABAT010000024">
    <property type="protein sequence ID" value="GAA4256512.1"/>
    <property type="molecule type" value="Genomic_DNA"/>
</dbReference>
<organism evidence="1 2">
    <name type="scientific">Dactylosporangium darangshiense</name>
    <dbReference type="NCBI Taxonomy" id="579108"/>
    <lineage>
        <taxon>Bacteria</taxon>
        <taxon>Bacillati</taxon>
        <taxon>Actinomycetota</taxon>
        <taxon>Actinomycetes</taxon>
        <taxon>Micromonosporales</taxon>
        <taxon>Micromonosporaceae</taxon>
        <taxon>Dactylosporangium</taxon>
    </lineage>
</organism>
<gene>
    <name evidence="1" type="ORF">GCM10022255_069650</name>
</gene>
<evidence type="ECO:0000313" key="1">
    <source>
        <dbReference type="EMBL" id="GAA4256512.1"/>
    </source>
</evidence>
<reference evidence="2" key="1">
    <citation type="journal article" date="2019" name="Int. J. Syst. Evol. Microbiol.">
        <title>The Global Catalogue of Microorganisms (GCM) 10K type strain sequencing project: providing services to taxonomists for standard genome sequencing and annotation.</title>
        <authorList>
            <consortium name="The Broad Institute Genomics Platform"/>
            <consortium name="The Broad Institute Genome Sequencing Center for Infectious Disease"/>
            <person name="Wu L."/>
            <person name="Ma J."/>
        </authorList>
    </citation>
    <scope>NUCLEOTIDE SEQUENCE [LARGE SCALE GENOMIC DNA]</scope>
    <source>
        <strain evidence="2">JCM 17441</strain>
    </source>
</reference>